<protein>
    <submittedName>
        <fullName evidence="5">Pilus (MSHA type) biogenesis protein MshL</fullName>
    </submittedName>
</protein>
<dbReference type="NCBIfam" id="TIGR02519">
    <property type="entry name" value="pilus_MshL"/>
    <property type="match status" value="1"/>
</dbReference>
<dbReference type="Proteomes" id="UP001222275">
    <property type="component" value="Chromosome"/>
</dbReference>
<dbReference type="PANTHER" id="PTHR30332:SF17">
    <property type="entry name" value="TYPE IV PILIATION SYSTEM PROTEIN DR_0774-RELATED"/>
    <property type="match status" value="1"/>
</dbReference>
<evidence type="ECO:0000256" key="1">
    <source>
        <dbReference type="RuleBase" id="RU004003"/>
    </source>
</evidence>
<dbReference type="EMBL" id="CP102381">
    <property type="protein sequence ID" value="WEJ62504.1"/>
    <property type="molecule type" value="Genomic_DNA"/>
</dbReference>
<sequence>MRNRNHTYVQIVSLAMSGALLTGCSTAHVSQNNIDNMKAVDIESHKLITTRIEAESKKFLDENQAVYKAVEKVLVPEPEIIAIEPEYNPLDAVQISVNVNNGDVQPVLQAISDQAGMSLLLDPQLSELKRKISMHLKNVPASLVFNQVMELLDFDGQVKGNVLIVKPYREKVYELNFLQTATSIDYNMGGDVFGANSDSSGSGGSSGGSKPMTGSLAFKGTGATQSNPYVQLSETLEDLLGRKKTNEQDSSIPGVTTQNQSMTGRFPMSSKEKPKGFQPVYSLNEMTGTLYLKAKPSQVEAIDQLIKQYKSVLSRQVLIEAQLLDVRLGDGHQYGVDWNKLGQDIAYNYGSGEVVLGGVTDTLAGTGNQVRSITIPSNTYSVADSSALKLVHSANTFSLAMQALQKYGTLRVLSNPSIRAKNARPAFISVGRNTKYISESSSTVNNIAGVSTTTSDVTTSSVFDGIILGFEPFIDADGKISLTIHPMQSNVDKASMALVDIGSGTKITLPVIDFKGLTTSLSLQDGDTVILGGLMDEVATDSGEGVPGLNEIPGIGALFGGNRLHDKETRELVMVLRVTIL</sequence>
<name>A0ABY8C960_9GAMM</name>
<feature type="chain" id="PRO_5045937205" evidence="3">
    <location>
        <begin position="28"/>
        <end position="581"/>
    </location>
</feature>
<dbReference type="InterPro" id="IPR004846">
    <property type="entry name" value="T2SS/T3SS_dom"/>
</dbReference>
<organism evidence="5 6">
    <name type="scientific">Thiomicrorhabdus lithotrophica</name>
    <dbReference type="NCBI Taxonomy" id="2949997"/>
    <lineage>
        <taxon>Bacteria</taxon>
        <taxon>Pseudomonadati</taxon>
        <taxon>Pseudomonadota</taxon>
        <taxon>Gammaproteobacteria</taxon>
        <taxon>Thiotrichales</taxon>
        <taxon>Piscirickettsiaceae</taxon>
        <taxon>Thiomicrorhabdus</taxon>
    </lineage>
</organism>
<dbReference type="InterPro" id="IPR013358">
    <property type="entry name" value="Pilus_biogenesis_MshL"/>
</dbReference>
<evidence type="ECO:0000313" key="6">
    <source>
        <dbReference type="Proteomes" id="UP001222275"/>
    </source>
</evidence>
<proteinExistence type="inferred from homology"/>
<accession>A0ABY8C960</accession>
<dbReference type="RefSeq" id="WP_275594762.1">
    <property type="nucleotide sequence ID" value="NZ_CP102381.1"/>
</dbReference>
<evidence type="ECO:0000256" key="2">
    <source>
        <dbReference type="SAM" id="MobiDB-lite"/>
    </source>
</evidence>
<evidence type="ECO:0000259" key="4">
    <source>
        <dbReference type="Pfam" id="PF00263"/>
    </source>
</evidence>
<keyword evidence="3" id="KW-0732">Signal</keyword>
<dbReference type="PRINTS" id="PR00811">
    <property type="entry name" value="BCTERIALGSPD"/>
</dbReference>
<feature type="region of interest" description="Disordered" evidence="2">
    <location>
        <begin position="197"/>
        <end position="218"/>
    </location>
</feature>
<feature type="signal peptide" evidence="3">
    <location>
        <begin position="1"/>
        <end position="27"/>
    </location>
</feature>
<comment type="similarity">
    <text evidence="1">Belongs to the bacterial secretin family.</text>
</comment>
<dbReference type="PANTHER" id="PTHR30332">
    <property type="entry name" value="PROBABLE GENERAL SECRETION PATHWAY PROTEIN D"/>
    <property type="match status" value="1"/>
</dbReference>
<gene>
    <name evidence="5" type="primary">mshL</name>
    <name evidence="5" type="ORF">NR989_10875</name>
</gene>
<keyword evidence="6" id="KW-1185">Reference proteome</keyword>
<feature type="region of interest" description="Disordered" evidence="2">
    <location>
        <begin position="244"/>
        <end position="275"/>
    </location>
</feature>
<dbReference type="Pfam" id="PF00263">
    <property type="entry name" value="Secretin"/>
    <property type="match status" value="1"/>
</dbReference>
<reference evidence="5 6" key="1">
    <citation type="submission" date="2022-06" db="EMBL/GenBank/DDBJ databases">
        <title>Thiomicrohabdus sp. nov, an obligately chemolithoautotrophic, sulfur-oxidizing bacterium isolated from beach of Guanyin Mountain. Amoy.</title>
        <authorList>
            <person name="Zhu H."/>
        </authorList>
    </citation>
    <scope>NUCLEOTIDE SEQUENCE [LARGE SCALE GENOMIC DNA]</scope>
    <source>
        <strain evidence="5 6">XGS-01</strain>
    </source>
</reference>
<evidence type="ECO:0000256" key="3">
    <source>
        <dbReference type="SAM" id="SignalP"/>
    </source>
</evidence>
<dbReference type="PROSITE" id="PS51257">
    <property type="entry name" value="PROKAR_LIPOPROTEIN"/>
    <property type="match status" value="1"/>
</dbReference>
<dbReference type="Gene3D" id="3.30.1370.130">
    <property type="match status" value="1"/>
</dbReference>
<dbReference type="InterPro" id="IPR050810">
    <property type="entry name" value="Bact_Secretion_Sys_Channel"/>
</dbReference>
<dbReference type="InterPro" id="IPR001775">
    <property type="entry name" value="GspD/PilQ"/>
</dbReference>
<feature type="compositionally biased region" description="Polar residues" evidence="2">
    <location>
        <begin position="248"/>
        <end position="263"/>
    </location>
</feature>
<feature type="domain" description="Type II/III secretion system secretin-like" evidence="4">
    <location>
        <begin position="403"/>
        <end position="581"/>
    </location>
</feature>
<evidence type="ECO:0000313" key="5">
    <source>
        <dbReference type="EMBL" id="WEJ62504.1"/>
    </source>
</evidence>